<feature type="non-terminal residue" evidence="1">
    <location>
        <position position="66"/>
    </location>
</feature>
<dbReference type="RefSeq" id="XP_005829301.1">
    <property type="nucleotide sequence ID" value="XM_005829244.1"/>
</dbReference>
<accession>L1J1E5</accession>
<evidence type="ECO:0000313" key="1">
    <source>
        <dbReference type="EMBL" id="EKX42321.1"/>
    </source>
</evidence>
<dbReference type="PaxDb" id="55529-EKX42321"/>
<dbReference type="HOGENOM" id="CLU_2839114_0_0_1"/>
<name>L1J1E5_GUITC</name>
<reference evidence="2" key="3">
    <citation type="submission" date="2016-03" db="UniProtKB">
        <authorList>
            <consortium name="EnsemblProtists"/>
        </authorList>
    </citation>
    <scope>IDENTIFICATION</scope>
</reference>
<dbReference type="AlphaFoldDB" id="L1J1E5"/>
<sequence>MAGEELERGCKLCLAGSSRGALADVNAFLSSLPGASVEMRPVGPDGTNLCVRVFPPGSFSSPPPPL</sequence>
<reference evidence="3" key="2">
    <citation type="submission" date="2012-11" db="EMBL/GenBank/DDBJ databases">
        <authorList>
            <person name="Kuo A."/>
            <person name="Curtis B.A."/>
            <person name="Tanifuji G."/>
            <person name="Burki F."/>
            <person name="Gruber A."/>
            <person name="Irimia M."/>
            <person name="Maruyama S."/>
            <person name="Arias M.C."/>
            <person name="Ball S.G."/>
            <person name="Gile G.H."/>
            <person name="Hirakawa Y."/>
            <person name="Hopkins J.F."/>
            <person name="Rensing S.A."/>
            <person name="Schmutz J."/>
            <person name="Symeonidi A."/>
            <person name="Elias M."/>
            <person name="Eveleigh R.J."/>
            <person name="Herman E.K."/>
            <person name="Klute M.J."/>
            <person name="Nakayama T."/>
            <person name="Obornik M."/>
            <person name="Reyes-Prieto A."/>
            <person name="Armbrust E.V."/>
            <person name="Aves S.J."/>
            <person name="Beiko R.G."/>
            <person name="Coutinho P."/>
            <person name="Dacks J.B."/>
            <person name="Durnford D.G."/>
            <person name="Fast N.M."/>
            <person name="Green B.R."/>
            <person name="Grisdale C."/>
            <person name="Hempe F."/>
            <person name="Henrissat B."/>
            <person name="Hoppner M.P."/>
            <person name="Ishida K.-I."/>
            <person name="Kim E."/>
            <person name="Koreny L."/>
            <person name="Kroth P.G."/>
            <person name="Liu Y."/>
            <person name="Malik S.-B."/>
            <person name="Maier U.G."/>
            <person name="McRose D."/>
            <person name="Mock T."/>
            <person name="Neilson J.A."/>
            <person name="Onodera N.T."/>
            <person name="Poole A.M."/>
            <person name="Pritham E.J."/>
            <person name="Richards T.A."/>
            <person name="Rocap G."/>
            <person name="Roy S.W."/>
            <person name="Sarai C."/>
            <person name="Schaack S."/>
            <person name="Shirato S."/>
            <person name="Slamovits C.H."/>
            <person name="Spencer D.F."/>
            <person name="Suzuki S."/>
            <person name="Worden A.Z."/>
            <person name="Zauner S."/>
            <person name="Barry K."/>
            <person name="Bell C."/>
            <person name="Bharti A.K."/>
            <person name="Crow J.A."/>
            <person name="Grimwood J."/>
            <person name="Kramer R."/>
            <person name="Lindquist E."/>
            <person name="Lucas S."/>
            <person name="Salamov A."/>
            <person name="McFadden G.I."/>
            <person name="Lane C.E."/>
            <person name="Keeling P.J."/>
            <person name="Gray M.W."/>
            <person name="Grigoriev I.V."/>
            <person name="Archibald J.M."/>
        </authorList>
    </citation>
    <scope>NUCLEOTIDE SEQUENCE</scope>
    <source>
        <strain evidence="3">CCMP2712</strain>
    </source>
</reference>
<gene>
    <name evidence="1" type="ORF">GUITHDRAFT_153583</name>
</gene>
<dbReference type="Proteomes" id="UP000011087">
    <property type="component" value="Unassembled WGS sequence"/>
</dbReference>
<dbReference type="EMBL" id="JH993017">
    <property type="protein sequence ID" value="EKX42321.1"/>
    <property type="molecule type" value="Genomic_DNA"/>
</dbReference>
<proteinExistence type="predicted"/>
<evidence type="ECO:0000313" key="2">
    <source>
        <dbReference type="EnsemblProtists" id="EKX42321"/>
    </source>
</evidence>
<dbReference type="EnsemblProtists" id="EKX42321">
    <property type="protein sequence ID" value="EKX42321"/>
    <property type="gene ID" value="GUITHDRAFT_153583"/>
</dbReference>
<protein>
    <submittedName>
        <fullName evidence="1 2">Uncharacterized protein</fullName>
    </submittedName>
</protein>
<organism evidence="1">
    <name type="scientific">Guillardia theta (strain CCMP2712)</name>
    <name type="common">Cryptophyte</name>
    <dbReference type="NCBI Taxonomy" id="905079"/>
    <lineage>
        <taxon>Eukaryota</taxon>
        <taxon>Cryptophyceae</taxon>
        <taxon>Pyrenomonadales</taxon>
        <taxon>Geminigeraceae</taxon>
        <taxon>Guillardia</taxon>
    </lineage>
</organism>
<reference evidence="1 3" key="1">
    <citation type="journal article" date="2012" name="Nature">
        <title>Algal genomes reveal evolutionary mosaicism and the fate of nucleomorphs.</title>
        <authorList>
            <consortium name="DOE Joint Genome Institute"/>
            <person name="Curtis B.A."/>
            <person name="Tanifuji G."/>
            <person name="Burki F."/>
            <person name="Gruber A."/>
            <person name="Irimia M."/>
            <person name="Maruyama S."/>
            <person name="Arias M.C."/>
            <person name="Ball S.G."/>
            <person name="Gile G.H."/>
            <person name="Hirakawa Y."/>
            <person name="Hopkins J.F."/>
            <person name="Kuo A."/>
            <person name="Rensing S.A."/>
            <person name="Schmutz J."/>
            <person name="Symeonidi A."/>
            <person name="Elias M."/>
            <person name="Eveleigh R.J."/>
            <person name="Herman E.K."/>
            <person name="Klute M.J."/>
            <person name="Nakayama T."/>
            <person name="Obornik M."/>
            <person name="Reyes-Prieto A."/>
            <person name="Armbrust E.V."/>
            <person name="Aves S.J."/>
            <person name="Beiko R.G."/>
            <person name="Coutinho P."/>
            <person name="Dacks J.B."/>
            <person name="Durnford D.G."/>
            <person name="Fast N.M."/>
            <person name="Green B.R."/>
            <person name="Grisdale C.J."/>
            <person name="Hempel F."/>
            <person name="Henrissat B."/>
            <person name="Hoppner M.P."/>
            <person name="Ishida K."/>
            <person name="Kim E."/>
            <person name="Koreny L."/>
            <person name="Kroth P.G."/>
            <person name="Liu Y."/>
            <person name="Malik S.B."/>
            <person name="Maier U.G."/>
            <person name="McRose D."/>
            <person name="Mock T."/>
            <person name="Neilson J.A."/>
            <person name="Onodera N.T."/>
            <person name="Poole A.M."/>
            <person name="Pritham E.J."/>
            <person name="Richards T.A."/>
            <person name="Rocap G."/>
            <person name="Roy S.W."/>
            <person name="Sarai C."/>
            <person name="Schaack S."/>
            <person name="Shirato S."/>
            <person name="Slamovits C.H."/>
            <person name="Spencer D.F."/>
            <person name="Suzuki S."/>
            <person name="Worden A.Z."/>
            <person name="Zauner S."/>
            <person name="Barry K."/>
            <person name="Bell C."/>
            <person name="Bharti A.K."/>
            <person name="Crow J.A."/>
            <person name="Grimwood J."/>
            <person name="Kramer R."/>
            <person name="Lindquist E."/>
            <person name="Lucas S."/>
            <person name="Salamov A."/>
            <person name="McFadden G.I."/>
            <person name="Lane C.E."/>
            <person name="Keeling P.J."/>
            <person name="Gray M.W."/>
            <person name="Grigoriev I.V."/>
            <person name="Archibald J.M."/>
        </authorList>
    </citation>
    <scope>NUCLEOTIDE SEQUENCE</scope>
    <source>
        <strain evidence="1 3">CCMP2712</strain>
    </source>
</reference>
<dbReference type="KEGG" id="gtt:GUITHDRAFT_153583"/>
<keyword evidence="3" id="KW-1185">Reference proteome</keyword>
<dbReference type="GeneID" id="17298947"/>
<evidence type="ECO:0000313" key="3">
    <source>
        <dbReference type="Proteomes" id="UP000011087"/>
    </source>
</evidence>